<reference evidence="2 3" key="1">
    <citation type="submission" date="2017-07" db="EMBL/GenBank/DDBJ databases">
        <authorList>
            <person name="Sun Z.S."/>
            <person name="Albrecht U."/>
            <person name="Echele G."/>
            <person name="Lee C.C."/>
        </authorList>
    </citation>
    <scope>NUCLEOTIDE SEQUENCE [LARGE SCALE GENOMIC DNA]</scope>
    <source>
        <strain evidence="3">type strain: KCTC 22618</strain>
    </source>
</reference>
<organism evidence="2 3">
    <name type="scientific">Tenacibaculum jejuense</name>
    <dbReference type="NCBI Taxonomy" id="584609"/>
    <lineage>
        <taxon>Bacteria</taxon>
        <taxon>Pseudomonadati</taxon>
        <taxon>Bacteroidota</taxon>
        <taxon>Flavobacteriia</taxon>
        <taxon>Flavobacteriales</taxon>
        <taxon>Flavobacteriaceae</taxon>
        <taxon>Tenacibaculum</taxon>
    </lineage>
</organism>
<keyword evidence="1" id="KW-0472">Membrane</keyword>
<evidence type="ECO:0008006" key="4">
    <source>
        <dbReference type="Google" id="ProtNLM"/>
    </source>
</evidence>
<keyword evidence="1" id="KW-0812">Transmembrane</keyword>
<accession>A0A238U6H0</accession>
<evidence type="ECO:0000256" key="1">
    <source>
        <dbReference type="SAM" id="Phobius"/>
    </source>
</evidence>
<name>A0A238U6H0_9FLAO</name>
<evidence type="ECO:0000313" key="2">
    <source>
        <dbReference type="EMBL" id="SNR14084.1"/>
    </source>
</evidence>
<keyword evidence="3" id="KW-1185">Reference proteome</keyword>
<dbReference type="EMBL" id="LT899436">
    <property type="protein sequence ID" value="SNR14084.1"/>
    <property type="molecule type" value="Genomic_DNA"/>
</dbReference>
<proteinExistence type="predicted"/>
<dbReference type="Proteomes" id="UP000215214">
    <property type="component" value="Chromosome TJEJU"/>
</dbReference>
<dbReference type="OrthoDB" id="9806195at2"/>
<dbReference type="RefSeq" id="WP_095068951.1">
    <property type="nucleotide sequence ID" value="NZ_LT899436.1"/>
</dbReference>
<sequence length="212" mass="25094">MSRKLHLRTRKTHRYLGLFIGAQFLFWTIGGLYFSWNNMKDVHGKTLLDKSEHTFAFQFNEPVRKLLGVIKEPIKNIEGIVVHQDSLLRVKTVSKNYLLTLSNSVYAIKDSLTKDHEYREKPLPVYVVELEHSTNTKVYVHPQLAKITSVRNDNWRRFDFLWMLHVMDFETRDHITNWTLRIFSVLGLATILSGFYLFYLSSSTIRKLKRKM</sequence>
<dbReference type="KEGG" id="tje:TJEJU_0284"/>
<dbReference type="AlphaFoldDB" id="A0A238U6H0"/>
<protein>
    <recommendedName>
        <fullName evidence="4">PepSY-associated TM helix</fullName>
    </recommendedName>
</protein>
<gene>
    <name evidence="2" type="ORF">TJEJU_0284</name>
</gene>
<feature type="transmembrane region" description="Helical" evidence="1">
    <location>
        <begin position="178"/>
        <end position="200"/>
    </location>
</feature>
<evidence type="ECO:0000313" key="3">
    <source>
        <dbReference type="Proteomes" id="UP000215214"/>
    </source>
</evidence>
<feature type="transmembrane region" description="Helical" evidence="1">
    <location>
        <begin position="15"/>
        <end position="36"/>
    </location>
</feature>
<keyword evidence="1" id="KW-1133">Transmembrane helix</keyword>